<sequence>MGAARAARGGTVTERGTSRTADSLTARTEQAGAAAAARGESSDVAKVEFLLAEVLPNRRDALRSHRLGVDLAALLRDAALDPVGPAARLGKDEEAVVLPGAVARQDLLITLRVVALRLRSGRVVSTPRPGGVGLMRVQGTGLERAKLLMAAAGGRVSLEVALRAAYHLQQASDHAQERAEREEARRIDAERQQREQAHAAAQRAQDEAQARAVPLASDLNPPPAPAPEPTGLSRALKLLTTPLGELLAGREAQARPAEAEAAPPFQGPAAAPQTPVPQTPAPPTIAPPPARNDRETVQESPRTEAAQSLRLPDPAALEFERAREALREAEAALGDLTDPRERYEVRAAWDNLAELETAWNALPRRDQRLGELRRAIASLIHIAQPLIDAREQRWAQHVAFLEEKARSR</sequence>
<proteinExistence type="predicted"/>
<gene>
    <name evidence="2" type="ORF">ACFSR9_14555</name>
</gene>
<feature type="compositionally biased region" description="Low complexity" evidence="1">
    <location>
        <begin position="1"/>
        <end position="15"/>
    </location>
</feature>
<protein>
    <submittedName>
        <fullName evidence="2">Uncharacterized protein</fullName>
    </submittedName>
</protein>
<dbReference type="RefSeq" id="WP_386846949.1">
    <property type="nucleotide sequence ID" value="NZ_JBHUMK010000073.1"/>
</dbReference>
<evidence type="ECO:0000313" key="3">
    <source>
        <dbReference type="Proteomes" id="UP001597475"/>
    </source>
</evidence>
<comment type="caution">
    <text evidence="2">The sequence shown here is derived from an EMBL/GenBank/DDBJ whole genome shotgun (WGS) entry which is preliminary data.</text>
</comment>
<keyword evidence="3" id="KW-1185">Reference proteome</keyword>
<dbReference type="Proteomes" id="UP001597475">
    <property type="component" value="Unassembled WGS sequence"/>
</dbReference>
<organism evidence="2 3">
    <name type="scientific">Deinococcus taklimakanensis</name>
    <dbReference type="NCBI Taxonomy" id="536443"/>
    <lineage>
        <taxon>Bacteria</taxon>
        <taxon>Thermotogati</taxon>
        <taxon>Deinococcota</taxon>
        <taxon>Deinococci</taxon>
        <taxon>Deinococcales</taxon>
        <taxon>Deinococcaceae</taxon>
        <taxon>Deinococcus</taxon>
    </lineage>
</organism>
<reference evidence="3" key="1">
    <citation type="journal article" date="2019" name="Int. J. Syst. Evol. Microbiol.">
        <title>The Global Catalogue of Microorganisms (GCM) 10K type strain sequencing project: providing services to taxonomists for standard genome sequencing and annotation.</title>
        <authorList>
            <consortium name="The Broad Institute Genomics Platform"/>
            <consortium name="The Broad Institute Genome Sequencing Center for Infectious Disease"/>
            <person name="Wu L."/>
            <person name="Ma J."/>
        </authorList>
    </citation>
    <scope>NUCLEOTIDE SEQUENCE [LARGE SCALE GENOMIC DNA]</scope>
    <source>
        <strain evidence="3">KCTC 33842</strain>
    </source>
</reference>
<feature type="region of interest" description="Disordered" evidence="1">
    <location>
        <begin position="251"/>
        <end position="314"/>
    </location>
</feature>
<feature type="compositionally biased region" description="Pro residues" evidence="1">
    <location>
        <begin position="274"/>
        <end position="290"/>
    </location>
</feature>
<feature type="compositionally biased region" description="Low complexity" evidence="1">
    <location>
        <begin position="251"/>
        <end position="273"/>
    </location>
</feature>
<evidence type="ECO:0000313" key="2">
    <source>
        <dbReference type="EMBL" id="MFD2610641.1"/>
    </source>
</evidence>
<feature type="region of interest" description="Disordered" evidence="1">
    <location>
        <begin position="1"/>
        <end position="42"/>
    </location>
</feature>
<feature type="compositionally biased region" description="Basic and acidic residues" evidence="1">
    <location>
        <begin position="174"/>
        <end position="197"/>
    </location>
</feature>
<feature type="compositionally biased region" description="Low complexity" evidence="1">
    <location>
        <begin position="25"/>
        <end position="39"/>
    </location>
</feature>
<evidence type="ECO:0000256" key="1">
    <source>
        <dbReference type="SAM" id="MobiDB-lite"/>
    </source>
</evidence>
<dbReference type="EMBL" id="JBHUMK010000073">
    <property type="protein sequence ID" value="MFD2610641.1"/>
    <property type="molecule type" value="Genomic_DNA"/>
</dbReference>
<accession>A0ABW5P5Z2</accession>
<feature type="region of interest" description="Disordered" evidence="1">
    <location>
        <begin position="171"/>
        <end position="231"/>
    </location>
</feature>
<name>A0ABW5P5Z2_9DEIO</name>